<dbReference type="EMBL" id="CP060713">
    <property type="protein sequence ID" value="QNN51725.1"/>
    <property type="molecule type" value="Genomic_DNA"/>
</dbReference>
<dbReference type="InterPro" id="IPR011965">
    <property type="entry name" value="PaaX_trns_reg"/>
</dbReference>
<dbReference type="SUPFAM" id="SSF46785">
    <property type="entry name" value="Winged helix' DNA-binding domain"/>
    <property type="match status" value="1"/>
</dbReference>
<dbReference type="Gene3D" id="3.30.70.2650">
    <property type="match status" value="1"/>
</dbReference>
<evidence type="ECO:0000259" key="2">
    <source>
        <dbReference type="Pfam" id="PF08223"/>
    </source>
</evidence>
<dbReference type="AlphaFoldDB" id="A0A7G9R800"/>
<gene>
    <name evidence="4" type="ORF">H9L09_14310</name>
</gene>
<proteinExistence type="predicted"/>
<dbReference type="PANTHER" id="PTHR30319">
    <property type="entry name" value="PHENYLACETIC ACID REGULATOR-RELATED TRANSCRIPTIONAL REPRESSOR"/>
    <property type="match status" value="1"/>
</dbReference>
<name>A0A7G9R800_9ACTN</name>
<feature type="domain" description="Transcriptional repressor PaaX-like N-terminal" evidence="1">
    <location>
        <begin position="3"/>
        <end position="70"/>
    </location>
</feature>
<organism evidence="4 5">
    <name type="scientific">Nocardioides mesophilus</name>
    <dbReference type="NCBI Taxonomy" id="433659"/>
    <lineage>
        <taxon>Bacteria</taxon>
        <taxon>Bacillati</taxon>
        <taxon>Actinomycetota</taxon>
        <taxon>Actinomycetes</taxon>
        <taxon>Propionibacteriales</taxon>
        <taxon>Nocardioidaceae</taxon>
        <taxon>Nocardioides</taxon>
    </lineage>
</organism>
<dbReference type="Pfam" id="PF07848">
    <property type="entry name" value="PaaX"/>
    <property type="match status" value="1"/>
</dbReference>
<feature type="domain" description="Transcriptional repressor PaaX-like central Cas2-like" evidence="3">
    <location>
        <begin position="88"/>
        <end position="156"/>
    </location>
</feature>
<dbReference type="Pfam" id="PF20803">
    <property type="entry name" value="PaaX_M"/>
    <property type="match status" value="1"/>
</dbReference>
<dbReference type="Pfam" id="PF08223">
    <property type="entry name" value="PaaX_C"/>
    <property type="match status" value="1"/>
</dbReference>
<dbReference type="GO" id="GO:0006351">
    <property type="term" value="P:DNA-templated transcription"/>
    <property type="evidence" value="ECO:0007669"/>
    <property type="project" value="InterPro"/>
</dbReference>
<accession>A0A7G9R800</accession>
<dbReference type="InterPro" id="IPR048846">
    <property type="entry name" value="PaaX-like_central"/>
</dbReference>
<keyword evidence="5" id="KW-1185">Reference proteome</keyword>
<dbReference type="PANTHER" id="PTHR30319:SF1">
    <property type="entry name" value="TRANSCRIPTIONAL REPRESSOR PAAX"/>
    <property type="match status" value="1"/>
</dbReference>
<dbReference type="InterPro" id="IPR013225">
    <property type="entry name" value="PaaX_C"/>
</dbReference>
<evidence type="ECO:0000259" key="1">
    <source>
        <dbReference type="Pfam" id="PF07848"/>
    </source>
</evidence>
<evidence type="ECO:0000313" key="4">
    <source>
        <dbReference type="EMBL" id="QNN51725.1"/>
    </source>
</evidence>
<dbReference type="InterPro" id="IPR036390">
    <property type="entry name" value="WH_DNA-bd_sf"/>
</dbReference>
<reference evidence="4 5" key="1">
    <citation type="submission" date="2020-08" db="EMBL/GenBank/DDBJ databases">
        <title>Genome sequence of Nocardioides mesophilus KACC 16243T.</title>
        <authorList>
            <person name="Hyun D.-W."/>
            <person name="Bae J.-W."/>
        </authorList>
    </citation>
    <scope>NUCLEOTIDE SEQUENCE [LARGE SCALE GENOMIC DNA]</scope>
    <source>
        <strain evidence="4 5">KACC 16243</strain>
    </source>
</reference>
<sequence>MHARSALFDVYGDHLLARGGAAPVAVLVRLLRPLGITAPAVRTAISRMVRQGWLEAVRLPAGPGYRLTEHARRRLDDAAARIYRTRERPWTGSWDLLVLQLPTSRSARERIRSGLGFLGYAALTDSTWISPFASAEVQVLLDAEGIEHARFAAADERPAARAAQAWDLEALASAYRRWHQDAKALVREPASGGVDGSGPPVDADEHAFAVRSRLVHEWRKFLFSDPGLPAELLPPHWPGDEAARFFAQEAERLLPAASRHVDTCLAEVGAAEAHPGAVVAPTDRNR</sequence>
<dbReference type="PIRSF" id="PIRSF020623">
    <property type="entry name" value="PaaX"/>
    <property type="match status" value="1"/>
</dbReference>
<dbReference type="InterPro" id="IPR012906">
    <property type="entry name" value="PaaX-like_N"/>
</dbReference>
<dbReference type="Gene3D" id="1.20.58.1460">
    <property type="match status" value="1"/>
</dbReference>
<dbReference type="InterPro" id="IPR036388">
    <property type="entry name" value="WH-like_DNA-bd_sf"/>
</dbReference>
<dbReference type="Gene3D" id="1.10.10.10">
    <property type="entry name" value="Winged helix-like DNA-binding domain superfamily/Winged helix DNA-binding domain"/>
    <property type="match status" value="1"/>
</dbReference>
<evidence type="ECO:0000313" key="5">
    <source>
        <dbReference type="Proteomes" id="UP000515947"/>
    </source>
</evidence>
<feature type="domain" description="Transcriptional repressor PaaX-like C-terminal" evidence="2">
    <location>
        <begin position="166"/>
        <end position="262"/>
    </location>
</feature>
<evidence type="ECO:0000259" key="3">
    <source>
        <dbReference type="Pfam" id="PF20803"/>
    </source>
</evidence>
<dbReference type="Proteomes" id="UP000515947">
    <property type="component" value="Chromosome"/>
</dbReference>
<dbReference type="KEGG" id="nmes:H9L09_14310"/>
<protein>
    <submittedName>
        <fullName evidence="4">PaaX family transcriptional regulator</fullName>
    </submittedName>
</protein>
<dbReference type="RefSeq" id="WP_187577561.1">
    <property type="nucleotide sequence ID" value="NZ_CP060713.1"/>
</dbReference>